<dbReference type="InterPro" id="IPR036380">
    <property type="entry name" value="Isochorismatase-like_sf"/>
</dbReference>
<dbReference type="InterPro" id="IPR000868">
    <property type="entry name" value="Isochorismatase-like_dom"/>
</dbReference>
<keyword evidence="1 3" id="KW-0378">Hydrolase</keyword>
<dbReference type="Pfam" id="PF00857">
    <property type="entry name" value="Isochorismatase"/>
    <property type="match status" value="1"/>
</dbReference>
<dbReference type="PANTHER" id="PTHR43540">
    <property type="entry name" value="PEROXYUREIDOACRYLATE/UREIDOACRYLATE AMIDOHYDROLASE-RELATED"/>
    <property type="match status" value="1"/>
</dbReference>
<proteinExistence type="predicted"/>
<evidence type="ECO:0000256" key="1">
    <source>
        <dbReference type="ARBA" id="ARBA00022801"/>
    </source>
</evidence>
<dbReference type="Gene3D" id="3.40.50.850">
    <property type="entry name" value="Isochorismatase-like"/>
    <property type="match status" value="1"/>
</dbReference>
<organism evidence="3 4">
    <name type="scientific">Brevibacterium salitolerans</name>
    <dbReference type="NCBI Taxonomy" id="1403566"/>
    <lineage>
        <taxon>Bacteria</taxon>
        <taxon>Bacillati</taxon>
        <taxon>Actinomycetota</taxon>
        <taxon>Actinomycetes</taxon>
        <taxon>Micrococcales</taxon>
        <taxon>Brevibacteriaceae</taxon>
        <taxon>Brevibacterium</taxon>
    </lineage>
</organism>
<dbReference type="Proteomes" id="UP001500984">
    <property type="component" value="Unassembled WGS sequence"/>
</dbReference>
<dbReference type="RefSeq" id="WP_344338504.1">
    <property type="nucleotide sequence ID" value="NZ_BAAAPZ010000019.1"/>
</dbReference>
<sequence length="214" mass="22817">MTDYLGPHWESAALVVIDVQNDFLEGGAAPVAGTREVLPALAETTAAFRRSGRPIAHIVRFYQPGGCDVDLPRRAAVEAGRRIVVPGSPGSQIPSVLLPAEVALDSEKLLAGAPQTLTGSGGEVVFFKPRWSAFHRTGLESWLQETGCDTVVVAGCNLPNCPRATLFDASERDFRTVLVTDAVSQVTPERLVDLEGIGVQLRESAQVVDALSRS</sequence>
<evidence type="ECO:0000259" key="2">
    <source>
        <dbReference type="Pfam" id="PF00857"/>
    </source>
</evidence>
<comment type="caution">
    <text evidence="3">The sequence shown here is derived from an EMBL/GenBank/DDBJ whole genome shotgun (WGS) entry which is preliminary data.</text>
</comment>
<dbReference type="InterPro" id="IPR050272">
    <property type="entry name" value="Isochorismatase-like_hydrls"/>
</dbReference>
<dbReference type="EMBL" id="BAAAPZ010000019">
    <property type="protein sequence ID" value="GAA2106144.1"/>
    <property type="molecule type" value="Genomic_DNA"/>
</dbReference>
<name>A0ABN2X6K5_9MICO</name>
<keyword evidence="4" id="KW-1185">Reference proteome</keyword>
<reference evidence="4" key="1">
    <citation type="journal article" date="2019" name="Int. J. Syst. Evol. Microbiol.">
        <title>The Global Catalogue of Microorganisms (GCM) 10K type strain sequencing project: providing services to taxonomists for standard genome sequencing and annotation.</title>
        <authorList>
            <consortium name="The Broad Institute Genomics Platform"/>
            <consortium name="The Broad Institute Genome Sequencing Center for Infectious Disease"/>
            <person name="Wu L."/>
            <person name="Ma J."/>
        </authorList>
    </citation>
    <scope>NUCLEOTIDE SEQUENCE [LARGE SCALE GENOMIC DNA]</scope>
    <source>
        <strain evidence="4">JCM 15900</strain>
    </source>
</reference>
<feature type="domain" description="Isochorismatase-like" evidence="2">
    <location>
        <begin position="12"/>
        <end position="190"/>
    </location>
</feature>
<accession>A0ABN2X6K5</accession>
<protein>
    <submittedName>
        <fullName evidence="3">Cysteine hydrolase</fullName>
    </submittedName>
</protein>
<gene>
    <name evidence="3" type="ORF">GCM10009823_32010</name>
</gene>
<dbReference type="CDD" id="cd00431">
    <property type="entry name" value="cysteine_hydrolases"/>
    <property type="match status" value="1"/>
</dbReference>
<evidence type="ECO:0000313" key="3">
    <source>
        <dbReference type="EMBL" id="GAA2106144.1"/>
    </source>
</evidence>
<evidence type="ECO:0000313" key="4">
    <source>
        <dbReference type="Proteomes" id="UP001500984"/>
    </source>
</evidence>
<dbReference type="GO" id="GO:0016787">
    <property type="term" value="F:hydrolase activity"/>
    <property type="evidence" value="ECO:0007669"/>
    <property type="project" value="UniProtKB-KW"/>
</dbReference>
<dbReference type="SUPFAM" id="SSF52499">
    <property type="entry name" value="Isochorismatase-like hydrolases"/>
    <property type="match status" value="1"/>
</dbReference>